<evidence type="ECO:0000256" key="3">
    <source>
        <dbReference type="ARBA" id="ARBA00022741"/>
    </source>
</evidence>
<keyword evidence="7" id="KW-1185">Reference proteome</keyword>
<dbReference type="CDD" id="cd03230">
    <property type="entry name" value="ABC_DR_subfamily_A"/>
    <property type="match status" value="1"/>
</dbReference>
<dbReference type="GO" id="GO:0016887">
    <property type="term" value="F:ATP hydrolysis activity"/>
    <property type="evidence" value="ECO:0007669"/>
    <property type="project" value="InterPro"/>
</dbReference>
<dbReference type="PANTHER" id="PTHR42711">
    <property type="entry name" value="ABC TRANSPORTER ATP-BINDING PROTEIN"/>
    <property type="match status" value="1"/>
</dbReference>
<dbReference type="EMBL" id="JACXAH010000010">
    <property type="protein sequence ID" value="MBD1372368.1"/>
    <property type="molecule type" value="Genomic_DNA"/>
</dbReference>
<reference evidence="6" key="1">
    <citation type="submission" date="2020-09" db="EMBL/GenBank/DDBJ databases">
        <title>A novel bacterium of genus Hazenella, isolated from South China Sea.</title>
        <authorList>
            <person name="Huang H."/>
            <person name="Mo K."/>
            <person name="Hu Y."/>
        </authorList>
    </citation>
    <scope>NUCLEOTIDE SEQUENCE</scope>
    <source>
        <strain evidence="6">IB182357</strain>
    </source>
</reference>
<accession>A0A926N9R5</accession>
<evidence type="ECO:0000256" key="4">
    <source>
        <dbReference type="ARBA" id="ARBA00022840"/>
    </source>
</evidence>
<evidence type="ECO:0000313" key="6">
    <source>
        <dbReference type="EMBL" id="MBD1372368.1"/>
    </source>
</evidence>
<dbReference type="PANTHER" id="PTHR42711:SF5">
    <property type="entry name" value="ABC TRANSPORTER ATP-BINDING PROTEIN NATA"/>
    <property type="match status" value="1"/>
</dbReference>
<evidence type="ECO:0000259" key="5">
    <source>
        <dbReference type="PROSITE" id="PS50893"/>
    </source>
</evidence>
<dbReference type="RefSeq" id="WP_191140654.1">
    <property type="nucleotide sequence ID" value="NZ_JACXAG020000007.1"/>
</dbReference>
<protein>
    <submittedName>
        <fullName evidence="6">ABC transporter ATP-binding protein</fullName>
    </submittedName>
</protein>
<dbReference type="InterPro" id="IPR050763">
    <property type="entry name" value="ABC_transporter_ATP-binding"/>
</dbReference>
<dbReference type="PROSITE" id="PS50893">
    <property type="entry name" value="ABC_TRANSPORTER_2"/>
    <property type="match status" value="1"/>
</dbReference>
<evidence type="ECO:0000256" key="2">
    <source>
        <dbReference type="ARBA" id="ARBA00022448"/>
    </source>
</evidence>
<dbReference type="Gene3D" id="3.40.50.300">
    <property type="entry name" value="P-loop containing nucleotide triphosphate hydrolases"/>
    <property type="match status" value="1"/>
</dbReference>
<dbReference type="InterPro" id="IPR003593">
    <property type="entry name" value="AAA+_ATPase"/>
</dbReference>
<keyword evidence="2" id="KW-0813">Transport</keyword>
<dbReference type="Pfam" id="PF00005">
    <property type="entry name" value="ABC_tran"/>
    <property type="match status" value="1"/>
</dbReference>
<dbReference type="GO" id="GO:0005524">
    <property type="term" value="F:ATP binding"/>
    <property type="evidence" value="ECO:0007669"/>
    <property type="project" value="UniProtKB-KW"/>
</dbReference>
<organism evidence="6 7">
    <name type="scientific">Polycladospora coralii</name>
    <dbReference type="NCBI Taxonomy" id="2771432"/>
    <lineage>
        <taxon>Bacteria</taxon>
        <taxon>Bacillati</taxon>
        <taxon>Bacillota</taxon>
        <taxon>Bacilli</taxon>
        <taxon>Bacillales</taxon>
        <taxon>Thermoactinomycetaceae</taxon>
        <taxon>Polycladospora</taxon>
    </lineage>
</organism>
<dbReference type="SMART" id="SM00382">
    <property type="entry name" value="AAA"/>
    <property type="match status" value="1"/>
</dbReference>
<gene>
    <name evidence="6" type="ORF">IC620_08360</name>
</gene>
<keyword evidence="3" id="KW-0547">Nucleotide-binding</keyword>
<keyword evidence="4 6" id="KW-0067">ATP-binding</keyword>
<proteinExistence type="inferred from homology"/>
<name>A0A926N9R5_9BACL</name>
<dbReference type="InterPro" id="IPR027417">
    <property type="entry name" value="P-loop_NTPase"/>
</dbReference>
<dbReference type="Proteomes" id="UP000661691">
    <property type="component" value="Unassembled WGS sequence"/>
</dbReference>
<evidence type="ECO:0000313" key="7">
    <source>
        <dbReference type="Proteomes" id="UP000661691"/>
    </source>
</evidence>
<dbReference type="SUPFAM" id="SSF52540">
    <property type="entry name" value="P-loop containing nucleoside triphosphate hydrolases"/>
    <property type="match status" value="1"/>
</dbReference>
<sequence>MIKIESMVKNIGSFELGPINLQFEAGYIYGLVGPNRSGKTTLIQTLTQHLKPNQGRITWFGKQAAHNEQFIKQNVCYMPAEFDGPANWKVGDFCQFARMWYPNWNDAIVLKLLTQFELKKEEKYAKLSTGAKKKLQFVLAMASNCPFMILDEPTNGIDFKSRKFMLDYLVEWMEQGERTLLITSHHIDEIQRLADIIILIHNGKQIGQYEKDQLISNWKQIWLPTPVQTEIPGVVAMQNEAPYSVITKQANETLAYLEKSQVDVIKVRSLDMEDVLAQLVG</sequence>
<feature type="domain" description="ABC transporter" evidence="5">
    <location>
        <begin position="2"/>
        <end position="227"/>
    </location>
</feature>
<comment type="similarity">
    <text evidence="1">Belongs to the ABC transporter superfamily.</text>
</comment>
<comment type="caution">
    <text evidence="6">The sequence shown here is derived from an EMBL/GenBank/DDBJ whole genome shotgun (WGS) entry which is preliminary data.</text>
</comment>
<dbReference type="AlphaFoldDB" id="A0A926N9R5"/>
<dbReference type="InterPro" id="IPR003439">
    <property type="entry name" value="ABC_transporter-like_ATP-bd"/>
</dbReference>
<evidence type="ECO:0000256" key="1">
    <source>
        <dbReference type="ARBA" id="ARBA00005417"/>
    </source>
</evidence>